<dbReference type="Pfam" id="PF00205">
    <property type="entry name" value="TPP_enzyme_M"/>
    <property type="match status" value="1"/>
</dbReference>
<dbReference type="InterPro" id="IPR011766">
    <property type="entry name" value="TPP_enzyme_TPP-bd"/>
</dbReference>
<dbReference type="InterPro" id="IPR029061">
    <property type="entry name" value="THDP-binding"/>
</dbReference>
<dbReference type="InterPro" id="IPR029035">
    <property type="entry name" value="DHS-like_NAD/FAD-binding_dom"/>
</dbReference>
<dbReference type="InterPro" id="IPR012001">
    <property type="entry name" value="Thiamin_PyroP_enz_TPP-bd_dom"/>
</dbReference>
<evidence type="ECO:0000256" key="6">
    <source>
        <dbReference type="ARBA" id="ARBA00022679"/>
    </source>
</evidence>
<dbReference type="UniPathway" id="UPA00049">
    <property type="reaction ID" value="UER00059"/>
</dbReference>
<reference evidence="16" key="1">
    <citation type="submission" date="2018-08" db="EMBL/GenBank/DDBJ databases">
        <title>A genome reference for cultivated species of the human gut microbiota.</title>
        <authorList>
            <person name="Zou Y."/>
            <person name="Xue W."/>
            <person name="Luo G."/>
        </authorList>
    </citation>
    <scope>NUCLEOTIDE SEQUENCE [LARGE SCALE GENOMIC DNA]</scope>
    <source>
        <strain evidence="16">TF05-5AC</strain>
    </source>
</reference>
<organism evidence="16 17">
    <name type="scientific">Eisenbergiella massiliensis</name>
    <dbReference type="NCBI Taxonomy" id="1720294"/>
    <lineage>
        <taxon>Bacteria</taxon>
        <taxon>Bacillati</taxon>
        <taxon>Bacillota</taxon>
        <taxon>Clostridia</taxon>
        <taxon>Lachnospirales</taxon>
        <taxon>Lachnospiraceae</taxon>
        <taxon>Eisenbergiella</taxon>
    </lineage>
</organism>
<dbReference type="InterPro" id="IPR039368">
    <property type="entry name" value="AHAS_TPP"/>
</dbReference>
<keyword evidence="9 12" id="KW-0786">Thiamine pyrophosphate</keyword>
<evidence type="ECO:0000256" key="9">
    <source>
        <dbReference type="ARBA" id="ARBA00023052"/>
    </source>
</evidence>
<dbReference type="GO" id="GO:0005948">
    <property type="term" value="C:acetolactate synthase complex"/>
    <property type="evidence" value="ECO:0007669"/>
    <property type="project" value="TreeGrafter"/>
</dbReference>
<dbReference type="CDD" id="cd02015">
    <property type="entry name" value="TPP_AHAS"/>
    <property type="match status" value="1"/>
</dbReference>
<comment type="pathway">
    <text evidence="2 12">Amino-acid biosynthesis; L-valine biosynthesis; L-valine from pyruvate: step 1/4.</text>
</comment>
<comment type="cofactor">
    <cofactor evidence="12">
        <name>thiamine diphosphate</name>
        <dbReference type="ChEBI" id="CHEBI:58937"/>
    </cofactor>
    <text evidence="12">Binds 1 thiamine pyrophosphate per subunit.</text>
</comment>
<dbReference type="GO" id="GO:0050660">
    <property type="term" value="F:flavin adenine dinucleotide binding"/>
    <property type="evidence" value="ECO:0007669"/>
    <property type="project" value="InterPro"/>
</dbReference>
<evidence type="ECO:0000259" key="14">
    <source>
        <dbReference type="Pfam" id="PF02775"/>
    </source>
</evidence>
<evidence type="ECO:0000256" key="3">
    <source>
        <dbReference type="ARBA" id="ARBA00007812"/>
    </source>
</evidence>
<evidence type="ECO:0000259" key="15">
    <source>
        <dbReference type="Pfam" id="PF02776"/>
    </source>
</evidence>
<dbReference type="GO" id="GO:0009097">
    <property type="term" value="P:isoleucine biosynthetic process"/>
    <property type="evidence" value="ECO:0007669"/>
    <property type="project" value="UniProtKB-UniPathway"/>
</dbReference>
<dbReference type="GeneID" id="97989899"/>
<dbReference type="Proteomes" id="UP000260812">
    <property type="component" value="Unassembled WGS sequence"/>
</dbReference>
<feature type="domain" description="Thiamine pyrophosphate enzyme N-terminal TPP-binding" evidence="15">
    <location>
        <begin position="4"/>
        <end position="119"/>
    </location>
</feature>
<dbReference type="EC" id="2.2.1.6" evidence="4 12"/>
<dbReference type="UniPathway" id="UPA00047">
    <property type="reaction ID" value="UER00055"/>
</dbReference>
<keyword evidence="8 12" id="KW-0460">Magnesium</keyword>
<dbReference type="GO" id="GO:0009099">
    <property type="term" value="P:L-valine biosynthetic process"/>
    <property type="evidence" value="ECO:0007669"/>
    <property type="project" value="UniProtKB-UniPathway"/>
</dbReference>
<keyword evidence="5 12" id="KW-0028">Amino-acid biosynthesis</keyword>
<dbReference type="SUPFAM" id="SSF52518">
    <property type="entry name" value="Thiamin diphosphate-binding fold (THDP-binding)"/>
    <property type="match status" value="2"/>
</dbReference>
<keyword evidence="10 12" id="KW-0100">Branched-chain amino acid biosynthesis</keyword>
<keyword evidence="6 12" id="KW-0808">Transferase</keyword>
<proteinExistence type="inferred from homology"/>
<comment type="similarity">
    <text evidence="3 12">Belongs to the TPP enzyme family.</text>
</comment>
<dbReference type="InterPro" id="IPR000399">
    <property type="entry name" value="TPP-bd_CS"/>
</dbReference>
<accession>A0A3E3HWZ3</accession>
<dbReference type="PANTHER" id="PTHR18968">
    <property type="entry name" value="THIAMINE PYROPHOSPHATE ENZYMES"/>
    <property type="match status" value="1"/>
</dbReference>
<dbReference type="AlphaFoldDB" id="A0A3E3HWZ3"/>
<dbReference type="Gene3D" id="3.40.50.1220">
    <property type="entry name" value="TPP-binding domain"/>
    <property type="match status" value="1"/>
</dbReference>
<dbReference type="GO" id="GO:0000287">
    <property type="term" value="F:magnesium ion binding"/>
    <property type="evidence" value="ECO:0007669"/>
    <property type="project" value="UniProtKB-UniRule"/>
</dbReference>
<dbReference type="Pfam" id="PF02776">
    <property type="entry name" value="TPP_enzyme_N"/>
    <property type="match status" value="1"/>
</dbReference>
<evidence type="ECO:0000313" key="17">
    <source>
        <dbReference type="Proteomes" id="UP000260812"/>
    </source>
</evidence>
<evidence type="ECO:0000256" key="4">
    <source>
        <dbReference type="ARBA" id="ARBA00013145"/>
    </source>
</evidence>
<dbReference type="InterPro" id="IPR012846">
    <property type="entry name" value="Acetolactate_synth_lsu"/>
</dbReference>
<sequence>MQITGAQLFVKALQAEQVDTLFAYPGGQAIDLFDALYGAAVPKVILPRHEQGLVHAADGYARSTGKTGVCLVTSGPGATNLVTGIATANYDSVPLVCFTGQVPTGLIGNDSFQEVDIVGITRSITKYAVTVRSREELGSIIKKAFYIAATGKPGVVLVDIPKDIQKAMGSDSYPDTVEIRGYRPKPSVHIGQLRKALELLNRSARPLFLVGGGVNIARAGREMTRLAELTGVPVVSTIMGKGAVPSGHRLYVGNIGIHGSFAANLAVSKCDLLFSIGTRFNDRITGRTETFAREASIVHIDIDAASISRNISVDIPVVADAKSAISALLEKAEPLPTGEWLAQLERWKQQHPLRMKPSALSPQAILQAVNHCFEDAIIATDVGQNQLWATQFLALDEHRRFLTSGGLGTMGYGLPAAIGASLGNPRTDVLVITGDGGMQMNLQELATAVVYELPVIICIFNNSCLGNVRQWQEMFYQRRYSSTCLRYRKSCPVPCTGPGENCPEYTPDFIRLAESYGARGIRVTTPEDIEPALLEARNRKNGPTVIEFMIEREENVMPIVPAGNSLGDMILGEEDNVYGKKMDQPAGRE</sequence>
<dbReference type="EMBL" id="QVLV01000026">
    <property type="protein sequence ID" value="RGE56339.1"/>
    <property type="molecule type" value="Genomic_DNA"/>
</dbReference>
<evidence type="ECO:0000256" key="8">
    <source>
        <dbReference type="ARBA" id="ARBA00022842"/>
    </source>
</evidence>
<dbReference type="PANTHER" id="PTHR18968:SF13">
    <property type="entry name" value="ACETOLACTATE SYNTHASE CATALYTIC SUBUNIT, MITOCHONDRIAL"/>
    <property type="match status" value="1"/>
</dbReference>
<evidence type="ECO:0000313" key="16">
    <source>
        <dbReference type="EMBL" id="RGE56339.1"/>
    </source>
</evidence>
<comment type="cofactor">
    <cofactor evidence="12">
        <name>Mg(2+)</name>
        <dbReference type="ChEBI" id="CHEBI:18420"/>
    </cofactor>
    <text evidence="12">Binds 1 Mg(2+) ion per subunit.</text>
</comment>
<dbReference type="CDD" id="cd07035">
    <property type="entry name" value="TPP_PYR_POX_like"/>
    <property type="match status" value="1"/>
</dbReference>
<name>A0A3E3HWZ3_9FIRM</name>
<evidence type="ECO:0000256" key="11">
    <source>
        <dbReference type="ARBA" id="ARBA00048670"/>
    </source>
</evidence>
<evidence type="ECO:0000256" key="1">
    <source>
        <dbReference type="ARBA" id="ARBA00004974"/>
    </source>
</evidence>
<evidence type="ECO:0000256" key="7">
    <source>
        <dbReference type="ARBA" id="ARBA00022723"/>
    </source>
</evidence>
<feature type="domain" description="Thiamine pyrophosphate enzyme central" evidence="13">
    <location>
        <begin position="193"/>
        <end position="328"/>
    </location>
</feature>
<keyword evidence="17" id="KW-1185">Reference proteome</keyword>
<comment type="catalytic activity">
    <reaction evidence="11 12">
        <text>2 pyruvate + H(+) = (2S)-2-acetolactate + CO2</text>
        <dbReference type="Rhea" id="RHEA:25249"/>
        <dbReference type="ChEBI" id="CHEBI:15361"/>
        <dbReference type="ChEBI" id="CHEBI:15378"/>
        <dbReference type="ChEBI" id="CHEBI:16526"/>
        <dbReference type="ChEBI" id="CHEBI:58476"/>
        <dbReference type="EC" id="2.2.1.6"/>
    </reaction>
</comment>
<dbReference type="Gene3D" id="3.40.50.970">
    <property type="match status" value="2"/>
</dbReference>
<dbReference type="PROSITE" id="PS00187">
    <property type="entry name" value="TPP_ENZYMES"/>
    <property type="match status" value="1"/>
</dbReference>
<evidence type="ECO:0000256" key="2">
    <source>
        <dbReference type="ARBA" id="ARBA00005025"/>
    </source>
</evidence>
<dbReference type="NCBIfam" id="TIGR00118">
    <property type="entry name" value="acolac_lg"/>
    <property type="match status" value="1"/>
</dbReference>
<dbReference type="GO" id="GO:0003984">
    <property type="term" value="F:acetolactate synthase activity"/>
    <property type="evidence" value="ECO:0007669"/>
    <property type="project" value="UniProtKB-EC"/>
</dbReference>
<evidence type="ECO:0000256" key="10">
    <source>
        <dbReference type="ARBA" id="ARBA00023304"/>
    </source>
</evidence>
<comment type="caution">
    <text evidence="16">The sequence shown here is derived from an EMBL/GenBank/DDBJ whole genome shotgun (WGS) entry which is preliminary data.</text>
</comment>
<evidence type="ECO:0000259" key="13">
    <source>
        <dbReference type="Pfam" id="PF00205"/>
    </source>
</evidence>
<dbReference type="InterPro" id="IPR012000">
    <property type="entry name" value="Thiamin_PyroP_enz_cen_dom"/>
</dbReference>
<keyword evidence="7 12" id="KW-0479">Metal-binding</keyword>
<protein>
    <recommendedName>
        <fullName evidence="4 12">Acetolactate synthase</fullName>
        <ecNumber evidence="4 12">2.2.1.6</ecNumber>
    </recommendedName>
</protein>
<dbReference type="FunFam" id="3.40.50.970:FF:000007">
    <property type="entry name" value="Acetolactate synthase"/>
    <property type="match status" value="1"/>
</dbReference>
<dbReference type="GO" id="GO:0030976">
    <property type="term" value="F:thiamine pyrophosphate binding"/>
    <property type="evidence" value="ECO:0007669"/>
    <property type="project" value="UniProtKB-UniRule"/>
</dbReference>
<dbReference type="SUPFAM" id="SSF52467">
    <property type="entry name" value="DHS-like NAD/FAD-binding domain"/>
    <property type="match status" value="1"/>
</dbReference>
<comment type="pathway">
    <text evidence="1 12">Amino-acid biosynthesis; L-isoleucine biosynthesis; L-isoleucine from 2-oxobutanoate: step 1/4.</text>
</comment>
<gene>
    <name evidence="16" type="primary">ilvB</name>
    <name evidence="16" type="ORF">DXC51_24360</name>
</gene>
<dbReference type="Pfam" id="PF02775">
    <property type="entry name" value="TPP_enzyme_C"/>
    <property type="match status" value="1"/>
</dbReference>
<feature type="domain" description="Thiamine pyrophosphate enzyme TPP-binding" evidence="14">
    <location>
        <begin position="381"/>
        <end position="548"/>
    </location>
</feature>
<evidence type="ECO:0000256" key="12">
    <source>
        <dbReference type="RuleBase" id="RU003591"/>
    </source>
</evidence>
<dbReference type="InterPro" id="IPR045229">
    <property type="entry name" value="TPP_enz"/>
</dbReference>
<dbReference type="RefSeq" id="WP_117545565.1">
    <property type="nucleotide sequence ID" value="NZ_JBKUNB010000007.1"/>
</dbReference>
<dbReference type="FunFam" id="3.40.50.1220:FF:000008">
    <property type="entry name" value="Acetolactate synthase"/>
    <property type="match status" value="1"/>
</dbReference>
<evidence type="ECO:0000256" key="5">
    <source>
        <dbReference type="ARBA" id="ARBA00022605"/>
    </source>
</evidence>